<feature type="domain" description="THIF-type NAD/FAD binding fold" evidence="2">
    <location>
        <begin position="1"/>
        <end position="141"/>
    </location>
</feature>
<sequence length="492" mass="53867">MGTLGCMVCRELIGWGVKNFVLIDCGVVAPSNPARQSLYLAADVSRTPKVLVAKHRLLQIRNDLNIEAHNWEIPMPNQQRFNLPLNNFVPDCPPQDALEPYAEWITRQLTQLIRNCHGVWLLTDNRESRWLPSLITQQLSLELADPDFLRDESRAAHRQGLPATNLATDLAPDLPADLGPHLTADLGPHLGPDLGPDLGAHLRTLQQADAHDQGCRAPKPESARGAPAVRGQEDVVGAMAGGRPQVDVVRKRHPFYPPLCYTVALGFDTFVAMRHGSYVDCSVAAASRDLASPYDVYGARLSCYFCNDLTAPGPVAARRALDQQCTVTRAGVAGWAAAMAVEAVAAMTQTDYGWGCAPPDRLVEARARLQQTKGGMRPGGETTRNIRKWLLENPRHLSCLGDSPHVIRGSLGTFNLAHNWHPAFPLCVCCGVKVQMTFRKYKEKFVSSVVQDSSRLELISGVSEFACQSVREDVLSYTNIVDSDDENAGPSN</sequence>
<dbReference type="Pfam" id="PF00899">
    <property type="entry name" value="ThiF"/>
    <property type="match status" value="1"/>
</dbReference>
<organism evidence="3 4">
    <name type="scientific">Gregarina niphandrodes</name>
    <name type="common">Septate eugregarine</name>
    <dbReference type="NCBI Taxonomy" id="110365"/>
    <lineage>
        <taxon>Eukaryota</taxon>
        <taxon>Sar</taxon>
        <taxon>Alveolata</taxon>
        <taxon>Apicomplexa</taxon>
        <taxon>Conoidasida</taxon>
        <taxon>Gregarinasina</taxon>
        <taxon>Eugregarinorida</taxon>
        <taxon>Gregarinidae</taxon>
        <taxon>Gregarina</taxon>
    </lineage>
</organism>
<dbReference type="PANTHER" id="PTHR10953:SF3">
    <property type="entry name" value="UBIQUITIN-LIKE MODIFIER-ACTIVATING ENZYME ATG7"/>
    <property type="match status" value="1"/>
</dbReference>
<dbReference type="eggNOG" id="KOG2337">
    <property type="taxonomic scope" value="Eukaryota"/>
</dbReference>
<dbReference type="AlphaFoldDB" id="A0A023B3S4"/>
<dbReference type="Gene3D" id="3.40.50.720">
    <property type="entry name" value="NAD(P)-binding Rossmann-like Domain"/>
    <property type="match status" value="2"/>
</dbReference>
<dbReference type="OrthoDB" id="338614at2759"/>
<dbReference type="Proteomes" id="UP000019763">
    <property type="component" value="Unassembled WGS sequence"/>
</dbReference>
<dbReference type="InterPro" id="IPR000594">
    <property type="entry name" value="ThiF_NAD_FAD-bd"/>
</dbReference>
<proteinExistence type="predicted"/>
<dbReference type="GO" id="GO:0032446">
    <property type="term" value="P:protein modification by small protein conjugation"/>
    <property type="evidence" value="ECO:0007669"/>
    <property type="project" value="TreeGrafter"/>
</dbReference>
<dbReference type="PANTHER" id="PTHR10953">
    <property type="entry name" value="UBIQUITIN-ACTIVATING ENZYME E1"/>
    <property type="match status" value="1"/>
</dbReference>
<protein>
    <submittedName>
        <fullName evidence="3">ThiF family protein</fullName>
    </submittedName>
</protein>
<feature type="region of interest" description="Disordered" evidence="1">
    <location>
        <begin position="209"/>
        <end position="230"/>
    </location>
</feature>
<gene>
    <name evidence="3" type="ORF">GNI_107170</name>
</gene>
<dbReference type="GO" id="GO:0000422">
    <property type="term" value="P:autophagy of mitochondrion"/>
    <property type="evidence" value="ECO:0007669"/>
    <property type="project" value="TreeGrafter"/>
</dbReference>
<dbReference type="GO" id="GO:0019779">
    <property type="term" value="F:Atg8 activating enzyme activity"/>
    <property type="evidence" value="ECO:0007669"/>
    <property type="project" value="TreeGrafter"/>
</dbReference>
<dbReference type="GO" id="GO:0019778">
    <property type="term" value="F:Atg12 activating enzyme activity"/>
    <property type="evidence" value="ECO:0007669"/>
    <property type="project" value="TreeGrafter"/>
</dbReference>
<reference evidence="3" key="1">
    <citation type="submission" date="2013-12" db="EMBL/GenBank/DDBJ databases">
        <authorList>
            <person name="Omoto C.K."/>
            <person name="Sibley D."/>
            <person name="Venepally P."/>
            <person name="Hadjithomas M."/>
            <person name="Karamycheva S."/>
            <person name="Brunk B."/>
            <person name="Roos D."/>
            <person name="Caler E."/>
            <person name="Lorenzi H."/>
        </authorList>
    </citation>
    <scope>NUCLEOTIDE SEQUENCE</scope>
</reference>
<dbReference type="InterPro" id="IPR045886">
    <property type="entry name" value="ThiF/MoeB/HesA"/>
</dbReference>
<dbReference type="GO" id="GO:0000045">
    <property type="term" value="P:autophagosome assembly"/>
    <property type="evidence" value="ECO:0007669"/>
    <property type="project" value="TreeGrafter"/>
</dbReference>
<dbReference type="VEuPathDB" id="CryptoDB:GNI_107170"/>
<feature type="compositionally biased region" description="Basic and acidic residues" evidence="1">
    <location>
        <begin position="209"/>
        <end position="222"/>
    </location>
</feature>
<name>A0A023B3S4_GRENI</name>
<evidence type="ECO:0000256" key="1">
    <source>
        <dbReference type="SAM" id="MobiDB-lite"/>
    </source>
</evidence>
<dbReference type="SUPFAM" id="SSF69572">
    <property type="entry name" value="Activating enzymes of the ubiquitin-like proteins"/>
    <property type="match status" value="1"/>
</dbReference>
<evidence type="ECO:0000259" key="2">
    <source>
        <dbReference type="Pfam" id="PF00899"/>
    </source>
</evidence>
<evidence type="ECO:0000313" key="3">
    <source>
        <dbReference type="EMBL" id="EZG55935.1"/>
    </source>
</evidence>
<dbReference type="EMBL" id="AFNH02000797">
    <property type="protein sequence ID" value="EZG55935.1"/>
    <property type="molecule type" value="Genomic_DNA"/>
</dbReference>
<comment type="caution">
    <text evidence="3">The sequence shown here is derived from an EMBL/GenBank/DDBJ whole genome shotgun (WGS) entry which is preliminary data.</text>
</comment>
<dbReference type="GO" id="GO:0000407">
    <property type="term" value="C:phagophore assembly site"/>
    <property type="evidence" value="ECO:0007669"/>
    <property type="project" value="TreeGrafter"/>
</dbReference>
<dbReference type="GeneID" id="22913829"/>
<keyword evidence="4" id="KW-1185">Reference proteome</keyword>
<dbReference type="RefSeq" id="XP_011131409.1">
    <property type="nucleotide sequence ID" value="XM_011133107.1"/>
</dbReference>
<accession>A0A023B3S4</accession>
<dbReference type="InterPro" id="IPR035985">
    <property type="entry name" value="Ubiquitin-activating_enz"/>
</dbReference>
<evidence type="ECO:0000313" key="4">
    <source>
        <dbReference type="Proteomes" id="UP000019763"/>
    </source>
</evidence>
<dbReference type="GO" id="GO:0034727">
    <property type="term" value="P:piecemeal microautophagy of the nucleus"/>
    <property type="evidence" value="ECO:0007669"/>
    <property type="project" value="TreeGrafter"/>
</dbReference>
<dbReference type="GO" id="GO:0006995">
    <property type="term" value="P:cellular response to nitrogen starvation"/>
    <property type="evidence" value="ECO:0007669"/>
    <property type="project" value="TreeGrafter"/>
</dbReference>